<dbReference type="GO" id="GO:0005737">
    <property type="term" value="C:cytoplasm"/>
    <property type="evidence" value="ECO:0007669"/>
    <property type="project" value="UniProtKB-ARBA"/>
</dbReference>
<accession>A0A0F9T610</accession>
<dbReference type="PANTHER" id="PTHR21349">
    <property type="entry name" value="50S RIBOSOMAL PROTEIN L21"/>
    <property type="match status" value="1"/>
</dbReference>
<dbReference type="InterPro" id="IPR001787">
    <property type="entry name" value="Ribosomal_bL21"/>
</dbReference>
<reference evidence="6" key="1">
    <citation type="journal article" date="2015" name="Nature">
        <title>Complex archaea that bridge the gap between prokaryotes and eukaryotes.</title>
        <authorList>
            <person name="Spang A."/>
            <person name="Saw J.H."/>
            <person name="Jorgensen S.L."/>
            <person name="Zaremba-Niedzwiedzka K."/>
            <person name="Martijn J."/>
            <person name="Lind A.E."/>
            <person name="van Eijk R."/>
            <person name="Schleper C."/>
            <person name="Guy L."/>
            <person name="Ettema T.J."/>
        </authorList>
    </citation>
    <scope>NUCLEOTIDE SEQUENCE</scope>
</reference>
<dbReference type="PANTHER" id="PTHR21349:SF0">
    <property type="entry name" value="LARGE RIBOSOMAL SUBUNIT PROTEIN BL21M"/>
    <property type="match status" value="1"/>
</dbReference>
<dbReference type="InterPro" id="IPR018258">
    <property type="entry name" value="Ribosomal_bL21_CS"/>
</dbReference>
<dbReference type="InterPro" id="IPR036164">
    <property type="entry name" value="bL21-like_sf"/>
</dbReference>
<evidence type="ECO:0000256" key="2">
    <source>
        <dbReference type="ARBA" id="ARBA00022730"/>
    </source>
</evidence>
<keyword evidence="3" id="KW-0694">RNA-binding</keyword>
<evidence type="ECO:0000256" key="5">
    <source>
        <dbReference type="ARBA" id="ARBA00023274"/>
    </source>
</evidence>
<keyword evidence="5" id="KW-0687">Ribonucleoprotein</keyword>
<proteinExistence type="inferred from homology"/>
<comment type="similarity">
    <text evidence="1">Belongs to the bacterial ribosomal protein bL21 family.</text>
</comment>
<keyword evidence="4" id="KW-0689">Ribosomal protein</keyword>
<gene>
    <name evidence="6" type="ORF">LCGC14_0367710</name>
</gene>
<sequence length="105" mass="11929">MYAVIEDSGQQFRVSEGDVLTVDLRQLDEKATTVEFDRILLVSGDDGVKIGTPLVKGAKVKAEIVNKRLAGKKVYIYKLRRRKASRRKTGHRQKYLQVRITKIVA</sequence>
<dbReference type="GO" id="GO:0005840">
    <property type="term" value="C:ribosome"/>
    <property type="evidence" value="ECO:0007669"/>
    <property type="project" value="UniProtKB-KW"/>
</dbReference>
<dbReference type="GO" id="GO:0019843">
    <property type="term" value="F:rRNA binding"/>
    <property type="evidence" value="ECO:0007669"/>
    <property type="project" value="UniProtKB-KW"/>
</dbReference>
<protein>
    <recommendedName>
        <fullName evidence="7">50S ribosomal protein L21</fullName>
    </recommendedName>
</protein>
<dbReference type="GO" id="GO:0003735">
    <property type="term" value="F:structural constituent of ribosome"/>
    <property type="evidence" value="ECO:0007669"/>
    <property type="project" value="InterPro"/>
</dbReference>
<evidence type="ECO:0000256" key="1">
    <source>
        <dbReference type="ARBA" id="ARBA00008563"/>
    </source>
</evidence>
<evidence type="ECO:0008006" key="7">
    <source>
        <dbReference type="Google" id="ProtNLM"/>
    </source>
</evidence>
<keyword evidence="2" id="KW-0699">rRNA-binding</keyword>
<name>A0A0F9T610_9ZZZZ</name>
<organism evidence="6">
    <name type="scientific">marine sediment metagenome</name>
    <dbReference type="NCBI Taxonomy" id="412755"/>
    <lineage>
        <taxon>unclassified sequences</taxon>
        <taxon>metagenomes</taxon>
        <taxon>ecological metagenomes</taxon>
    </lineage>
</organism>
<dbReference type="GO" id="GO:0006412">
    <property type="term" value="P:translation"/>
    <property type="evidence" value="ECO:0007669"/>
    <property type="project" value="InterPro"/>
</dbReference>
<dbReference type="PROSITE" id="PS01169">
    <property type="entry name" value="RIBOSOMAL_L21"/>
    <property type="match status" value="1"/>
</dbReference>
<dbReference type="AlphaFoldDB" id="A0A0F9T610"/>
<comment type="caution">
    <text evidence="6">The sequence shown here is derived from an EMBL/GenBank/DDBJ whole genome shotgun (WGS) entry which is preliminary data.</text>
</comment>
<dbReference type="NCBIfam" id="TIGR00061">
    <property type="entry name" value="L21"/>
    <property type="match status" value="1"/>
</dbReference>
<dbReference type="EMBL" id="LAZR01000291">
    <property type="protein sequence ID" value="KKN76680.1"/>
    <property type="molecule type" value="Genomic_DNA"/>
</dbReference>
<dbReference type="HAMAP" id="MF_01363">
    <property type="entry name" value="Ribosomal_bL21"/>
    <property type="match status" value="1"/>
</dbReference>
<evidence type="ECO:0000313" key="6">
    <source>
        <dbReference type="EMBL" id="KKN76680.1"/>
    </source>
</evidence>
<evidence type="ECO:0000256" key="4">
    <source>
        <dbReference type="ARBA" id="ARBA00022980"/>
    </source>
</evidence>
<dbReference type="InterPro" id="IPR028909">
    <property type="entry name" value="bL21-like"/>
</dbReference>
<dbReference type="GO" id="GO:1990904">
    <property type="term" value="C:ribonucleoprotein complex"/>
    <property type="evidence" value="ECO:0007669"/>
    <property type="project" value="UniProtKB-KW"/>
</dbReference>
<evidence type="ECO:0000256" key="3">
    <source>
        <dbReference type="ARBA" id="ARBA00022884"/>
    </source>
</evidence>
<dbReference type="Pfam" id="PF00829">
    <property type="entry name" value="Ribosomal_L21p"/>
    <property type="match status" value="1"/>
</dbReference>
<dbReference type="SUPFAM" id="SSF141091">
    <property type="entry name" value="L21p-like"/>
    <property type="match status" value="1"/>
</dbReference>